<dbReference type="InterPro" id="IPR050832">
    <property type="entry name" value="Bact_Acetyltransf"/>
</dbReference>
<accession>A0ABU0WXR0</accession>
<evidence type="ECO:0000259" key="3">
    <source>
        <dbReference type="PROSITE" id="PS51186"/>
    </source>
</evidence>
<dbReference type="InterPro" id="IPR016181">
    <property type="entry name" value="Acyl_CoA_acyltransferase"/>
</dbReference>
<dbReference type="EMBL" id="NSDM01000003">
    <property type="protein sequence ID" value="MDQ2584298.1"/>
    <property type="molecule type" value="Genomic_DNA"/>
</dbReference>
<dbReference type="CDD" id="cd04301">
    <property type="entry name" value="NAT_SF"/>
    <property type="match status" value="1"/>
</dbReference>
<proteinExistence type="predicted"/>
<evidence type="ECO:0000313" key="4">
    <source>
        <dbReference type="EMBL" id="MDQ2584298.1"/>
    </source>
</evidence>
<evidence type="ECO:0000313" key="5">
    <source>
        <dbReference type="Proteomes" id="UP001225605"/>
    </source>
</evidence>
<organism evidence="4 5">
    <name type="scientific">Saccharothrix yanglingensis</name>
    <dbReference type="NCBI Taxonomy" id="659496"/>
    <lineage>
        <taxon>Bacteria</taxon>
        <taxon>Bacillati</taxon>
        <taxon>Actinomycetota</taxon>
        <taxon>Actinomycetes</taxon>
        <taxon>Pseudonocardiales</taxon>
        <taxon>Pseudonocardiaceae</taxon>
        <taxon>Saccharothrix</taxon>
    </lineage>
</organism>
<dbReference type="Pfam" id="PF00583">
    <property type="entry name" value="Acetyltransf_1"/>
    <property type="match status" value="1"/>
</dbReference>
<keyword evidence="5" id="KW-1185">Reference proteome</keyword>
<dbReference type="RefSeq" id="WP_306745418.1">
    <property type="nucleotide sequence ID" value="NZ_NSDM01000003.1"/>
</dbReference>
<dbReference type="InterPro" id="IPR000182">
    <property type="entry name" value="GNAT_dom"/>
</dbReference>
<reference evidence="4 5" key="1">
    <citation type="submission" date="2017-06" db="EMBL/GenBank/DDBJ databases">
        <title>Cultured bacterium strain Saccharothrix yanglingensis Hhs.015.</title>
        <authorList>
            <person name="Xia Y."/>
        </authorList>
    </citation>
    <scope>NUCLEOTIDE SEQUENCE [LARGE SCALE GENOMIC DNA]</scope>
    <source>
        <strain evidence="4 5">Hhs.015</strain>
    </source>
</reference>
<gene>
    <name evidence="4" type="ORF">CKY47_09945</name>
</gene>
<protein>
    <submittedName>
        <fullName evidence="4">GNAT family N-acetyltransferase</fullName>
    </submittedName>
</protein>
<dbReference type="SUPFAM" id="SSF55729">
    <property type="entry name" value="Acyl-CoA N-acyltransferases (Nat)"/>
    <property type="match status" value="1"/>
</dbReference>
<dbReference type="Proteomes" id="UP001225605">
    <property type="component" value="Unassembled WGS sequence"/>
</dbReference>
<name>A0ABU0WXR0_9PSEU</name>
<dbReference type="PROSITE" id="PS51186">
    <property type="entry name" value="GNAT"/>
    <property type="match status" value="1"/>
</dbReference>
<dbReference type="PANTHER" id="PTHR43877">
    <property type="entry name" value="AMINOALKYLPHOSPHONATE N-ACETYLTRANSFERASE-RELATED-RELATED"/>
    <property type="match status" value="1"/>
</dbReference>
<feature type="domain" description="N-acetyltransferase" evidence="3">
    <location>
        <begin position="1"/>
        <end position="143"/>
    </location>
</feature>
<comment type="caution">
    <text evidence="4">The sequence shown here is derived from an EMBL/GenBank/DDBJ whole genome shotgun (WGS) entry which is preliminary data.</text>
</comment>
<keyword evidence="1" id="KW-0808">Transferase</keyword>
<keyword evidence="2" id="KW-0012">Acyltransferase</keyword>
<evidence type="ECO:0000256" key="1">
    <source>
        <dbReference type="ARBA" id="ARBA00022679"/>
    </source>
</evidence>
<evidence type="ECO:0000256" key="2">
    <source>
        <dbReference type="ARBA" id="ARBA00023315"/>
    </source>
</evidence>
<dbReference type="Gene3D" id="3.40.630.30">
    <property type="match status" value="1"/>
</dbReference>
<sequence length="149" mass="16298">MRLEAVNERNYPSVIGLELHEDQRAFVASNVRSIADAWVHRPKLEPLALFSGDDLVGFTLLERDEPEVLHIVRFMIDRRAQGRGLGRKGLAAIADVARAEGRTRLVLSVVPGNAVATGLYRAFGFTETGKVDGGEIVMRHDLAPADLPG</sequence>